<dbReference type="Proteomes" id="UP000663918">
    <property type="component" value="Chromosome"/>
</dbReference>
<feature type="domain" description="NAD-dependent epimerase/dehydratase" evidence="3">
    <location>
        <begin position="3"/>
        <end position="233"/>
    </location>
</feature>
<evidence type="ECO:0000313" key="5">
    <source>
        <dbReference type="Proteomes" id="UP000663918"/>
    </source>
</evidence>
<dbReference type="Gene3D" id="3.90.25.10">
    <property type="entry name" value="UDP-galactose 4-epimerase, domain 1"/>
    <property type="match status" value="1"/>
</dbReference>
<dbReference type="Pfam" id="PF01370">
    <property type="entry name" value="Epimerase"/>
    <property type="match status" value="1"/>
</dbReference>
<keyword evidence="5" id="KW-1185">Reference proteome</keyword>
<dbReference type="KEGG" id="bgoe:IFJ75_00630"/>
<evidence type="ECO:0000259" key="3">
    <source>
        <dbReference type="Pfam" id="PF01370"/>
    </source>
</evidence>
<dbReference type="InterPro" id="IPR036291">
    <property type="entry name" value="NAD(P)-bd_dom_sf"/>
</dbReference>
<proteinExistence type="inferred from homology"/>
<gene>
    <name evidence="4" type="ORF">IFJ75_00630</name>
</gene>
<dbReference type="AlphaFoldDB" id="A0A975C562"/>
<organism evidence="4 5">
    <name type="scientific">Brevundimonas goettingensis</name>
    <dbReference type="NCBI Taxonomy" id="2774190"/>
    <lineage>
        <taxon>Bacteria</taxon>
        <taxon>Pseudomonadati</taxon>
        <taxon>Pseudomonadota</taxon>
        <taxon>Alphaproteobacteria</taxon>
        <taxon>Caulobacterales</taxon>
        <taxon>Caulobacteraceae</taxon>
        <taxon>Brevundimonas</taxon>
    </lineage>
</organism>
<sequence length="306" mass="32374">MKIVVAGGNGFIGGHFVARAIARGHEVTVCARSPRDRLDAPRPHAVITGGLEQLVDEFDRYADADVICHFASSTVPATSNADPARDITDNLVQTVRLLDAMRDSGCKRIVYLSSGGAVYGVPKYSPIDEDHPQNPISSYGIVKSAVERYLALYSASGGLSAAVVRPANPYGPGQNPAGQIGAVPVFLGAAREGRPITLYGDGSTVRDFVYIDDLTDLLTRIVESDVTGVFNCGGGGEGTSLADLIATVEAVTGRPLAVTRLPARAFDPPLIVLDNARASGLDWRPTVSLEEGVRRTWRAMQGEASQ</sequence>
<reference evidence="4" key="1">
    <citation type="submission" date="2020-09" db="EMBL/GenBank/DDBJ databases">
        <title>Brevundimonas sp. LVF2 isolated from a puddle in Goettingen, Germany.</title>
        <authorList>
            <person name="Friedrich I."/>
            <person name="Klassen A."/>
            <person name="Hannes N."/>
            <person name="Schneider D."/>
            <person name="Hertel R."/>
            <person name="Daniel R."/>
        </authorList>
    </citation>
    <scope>NUCLEOTIDE SEQUENCE</scope>
    <source>
        <strain evidence="4">LVF2</strain>
    </source>
</reference>
<dbReference type="Gene3D" id="3.40.50.720">
    <property type="entry name" value="NAD(P)-binding Rossmann-like Domain"/>
    <property type="match status" value="1"/>
</dbReference>
<protein>
    <submittedName>
        <fullName evidence="4">NAD-dependent epimerase/dehydratase family protein</fullName>
    </submittedName>
</protein>
<dbReference type="SUPFAM" id="SSF51735">
    <property type="entry name" value="NAD(P)-binding Rossmann-fold domains"/>
    <property type="match status" value="1"/>
</dbReference>
<evidence type="ECO:0000256" key="2">
    <source>
        <dbReference type="ARBA" id="ARBA00007637"/>
    </source>
</evidence>
<accession>A0A975C562</accession>
<comment type="pathway">
    <text evidence="1">Bacterial outer membrane biogenesis; LPS O-antigen biosynthesis.</text>
</comment>
<name>A0A975C562_9CAUL</name>
<dbReference type="RefSeq" id="WP_207870653.1">
    <property type="nucleotide sequence ID" value="NZ_CP062222.1"/>
</dbReference>
<dbReference type="PANTHER" id="PTHR43000">
    <property type="entry name" value="DTDP-D-GLUCOSE 4,6-DEHYDRATASE-RELATED"/>
    <property type="match status" value="1"/>
</dbReference>
<dbReference type="EMBL" id="CP062222">
    <property type="protein sequence ID" value="QTC91476.1"/>
    <property type="molecule type" value="Genomic_DNA"/>
</dbReference>
<evidence type="ECO:0000256" key="1">
    <source>
        <dbReference type="ARBA" id="ARBA00005125"/>
    </source>
</evidence>
<dbReference type="InterPro" id="IPR001509">
    <property type="entry name" value="Epimerase_deHydtase"/>
</dbReference>
<comment type="similarity">
    <text evidence="2">Belongs to the NAD(P)-dependent epimerase/dehydratase family.</text>
</comment>
<evidence type="ECO:0000313" key="4">
    <source>
        <dbReference type="EMBL" id="QTC91476.1"/>
    </source>
</evidence>